<sequence length="58" mass="6495">YDEECAKAKLSDTTTAILPSECEINTAINKARRAMTPKIPTTQLFDIPEPFTKTLHDD</sequence>
<name>A0A8S3E2R7_9BILA</name>
<reference evidence="1" key="1">
    <citation type="submission" date="2021-02" db="EMBL/GenBank/DDBJ databases">
        <authorList>
            <person name="Nowell W R."/>
        </authorList>
    </citation>
    <scope>NUCLEOTIDE SEQUENCE</scope>
</reference>
<organism evidence="1 2">
    <name type="scientific">Rotaria magnacalcarata</name>
    <dbReference type="NCBI Taxonomy" id="392030"/>
    <lineage>
        <taxon>Eukaryota</taxon>
        <taxon>Metazoa</taxon>
        <taxon>Spiralia</taxon>
        <taxon>Gnathifera</taxon>
        <taxon>Rotifera</taxon>
        <taxon>Eurotatoria</taxon>
        <taxon>Bdelloidea</taxon>
        <taxon>Philodinida</taxon>
        <taxon>Philodinidae</taxon>
        <taxon>Rotaria</taxon>
    </lineage>
</organism>
<dbReference type="AlphaFoldDB" id="A0A8S3E2R7"/>
<feature type="non-terminal residue" evidence="1">
    <location>
        <position position="58"/>
    </location>
</feature>
<accession>A0A8S3E2R7</accession>
<comment type="caution">
    <text evidence="1">The sequence shown here is derived from an EMBL/GenBank/DDBJ whole genome shotgun (WGS) entry which is preliminary data.</text>
</comment>
<dbReference type="EMBL" id="CAJOBI010213396">
    <property type="protein sequence ID" value="CAF5023732.1"/>
    <property type="molecule type" value="Genomic_DNA"/>
</dbReference>
<evidence type="ECO:0000313" key="2">
    <source>
        <dbReference type="Proteomes" id="UP000676336"/>
    </source>
</evidence>
<dbReference type="Proteomes" id="UP000676336">
    <property type="component" value="Unassembled WGS sequence"/>
</dbReference>
<gene>
    <name evidence="1" type="ORF">SMN809_LOCUS57767</name>
</gene>
<feature type="non-terminal residue" evidence="1">
    <location>
        <position position="1"/>
    </location>
</feature>
<proteinExistence type="predicted"/>
<evidence type="ECO:0000313" key="1">
    <source>
        <dbReference type="EMBL" id="CAF5023732.1"/>
    </source>
</evidence>
<protein>
    <submittedName>
        <fullName evidence="1">Uncharacterized protein</fullName>
    </submittedName>
</protein>